<sequence length="278" mass="28980">MKVMKVASIRPFVLASAVVALLHGVGAAQAQGPPPVDCTLLTECPADPDPSESVCGDDYNAYPSACSLLLTHCQHPGAVGPYPLEGAVPPTCLGELLGDTFGFDVPDFGDDVWSDPNSVMPTAGGFVMITDTAPHALDFIPKPTSSDNSDEADSSNSSSSSSSDEDSEDEGSNGSEEDSESNEDNGDASSHDLDESLGDGSGEHNDDSSRPTGLQWPAFPWGPAPGTDGYDPCAFVCPMFYAPVCTDDGHVYENKCVYASARCRDTALTEANADNCPK</sequence>
<dbReference type="InterPro" id="IPR036058">
    <property type="entry name" value="Kazal_dom_sf"/>
</dbReference>
<feature type="chain" id="PRO_5003872110" description="Kazal-like domain-containing protein" evidence="2">
    <location>
        <begin position="31"/>
        <end position="278"/>
    </location>
</feature>
<evidence type="ECO:0000256" key="2">
    <source>
        <dbReference type="SAM" id="SignalP"/>
    </source>
</evidence>
<dbReference type="VEuPathDB" id="FungiDB:PYU1_G014305"/>
<dbReference type="Pfam" id="PF00050">
    <property type="entry name" value="Kazal_1"/>
    <property type="match status" value="1"/>
</dbReference>
<dbReference type="AlphaFoldDB" id="K3XAT6"/>
<protein>
    <recommendedName>
        <fullName evidence="3">Kazal-like domain-containing protein</fullName>
    </recommendedName>
</protein>
<dbReference type="EnsemblProtists" id="PYU1_T014335">
    <property type="protein sequence ID" value="PYU1_T014335"/>
    <property type="gene ID" value="PYU1_G014305"/>
</dbReference>
<evidence type="ECO:0000259" key="3">
    <source>
        <dbReference type="PROSITE" id="PS51465"/>
    </source>
</evidence>
<name>K3XAT6_GLOUD</name>
<reference evidence="4" key="3">
    <citation type="submission" date="2015-02" db="UniProtKB">
        <authorList>
            <consortium name="EnsemblProtists"/>
        </authorList>
    </citation>
    <scope>IDENTIFICATION</scope>
    <source>
        <strain evidence="4">DAOM BR144</strain>
    </source>
</reference>
<dbReference type="PROSITE" id="PS51465">
    <property type="entry name" value="KAZAL_2"/>
    <property type="match status" value="1"/>
</dbReference>
<keyword evidence="2" id="KW-0732">Signal</keyword>
<feature type="compositionally biased region" description="Acidic residues" evidence="1">
    <location>
        <begin position="163"/>
        <end position="186"/>
    </location>
</feature>
<keyword evidence="5" id="KW-1185">Reference proteome</keyword>
<evidence type="ECO:0000313" key="4">
    <source>
        <dbReference type="EnsemblProtists" id="PYU1_T014335"/>
    </source>
</evidence>
<feature type="domain" description="Kazal-like" evidence="3">
    <location>
        <begin position="227"/>
        <end position="278"/>
    </location>
</feature>
<reference evidence="5" key="2">
    <citation type="submission" date="2010-04" db="EMBL/GenBank/DDBJ databases">
        <authorList>
            <person name="Buell R."/>
            <person name="Hamilton J."/>
            <person name="Hostetler J."/>
        </authorList>
    </citation>
    <scope>NUCLEOTIDE SEQUENCE [LARGE SCALE GENOMIC DNA]</scope>
    <source>
        <strain evidence="5">DAOM:BR144</strain>
    </source>
</reference>
<dbReference type="SUPFAM" id="SSF100895">
    <property type="entry name" value="Kazal-type serine protease inhibitors"/>
    <property type="match status" value="2"/>
</dbReference>
<accession>K3XAT6</accession>
<dbReference type="InParanoid" id="K3XAT6"/>
<dbReference type="Proteomes" id="UP000019132">
    <property type="component" value="Unassembled WGS sequence"/>
</dbReference>
<dbReference type="HOGENOM" id="CLU_1002806_0_0_1"/>
<reference evidence="5" key="1">
    <citation type="journal article" date="2010" name="Genome Biol.">
        <title>Genome sequence of the necrotrophic plant pathogen Pythium ultimum reveals original pathogenicity mechanisms and effector repertoire.</title>
        <authorList>
            <person name="Levesque C.A."/>
            <person name="Brouwer H."/>
            <person name="Cano L."/>
            <person name="Hamilton J.P."/>
            <person name="Holt C."/>
            <person name="Huitema E."/>
            <person name="Raffaele S."/>
            <person name="Robideau G.P."/>
            <person name="Thines M."/>
            <person name="Win J."/>
            <person name="Zerillo M.M."/>
            <person name="Beakes G.W."/>
            <person name="Boore J.L."/>
            <person name="Busam D."/>
            <person name="Dumas B."/>
            <person name="Ferriera S."/>
            <person name="Fuerstenberg S.I."/>
            <person name="Gachon C.M."/>
            <person name="Gaulin E."/>
            <person name="Govers F."/>
            <person name="Grenville-Briggs L."/>
            <person name="Horner N."/>
            <person name="Hostetler J."/>
            <person name="Jiang R.H."/>
            <person name="Johnson J."/>
            <person name="Krajaejun T."/>
            <person name="Lin H."/>
            <person name="Meijer H.J."/>
            <person name="Moore B."/>
            <person name="Morris P."/>
            <person name="Phuntmart V."/>
            <person name="Puiu D."/>
            <person name="Shetty J."/>
            <person name="Stajich J.E."/>
            <person name="Tripathy S."/>
            <person name="Wawra S."/>
            <person name="van West P."/>
            <person name="Whitty B.R."/>
            <person name="Coutinho P.M."/>
            <person name="Henrissat B."/>
            <person name="Martin F."/>
            <person name="Thomas P.D."/>
            <person name="Tyler B.M."/>
            <person name="De Vries R.P."/>
            <person name="Kamoun S."/>
            <person name="Yandell M."/>
            <person name="Tisserat N."/>
            <person name="Buell C.R."/>
        </authorList>
    </citation>
    <scope>NUCLEOTIDE SEQUENCE</scope>
    <source>
        <strain evidence="5">DAOM:BR144</strain>
    </source>
</reference>
<feature type="region of interest" description="Disordered" evidence="1">
    <location>
        <begin position="138"/>
        <end position="220"/>
    </location>
</feature>
<dbReference type="Pfam" id="PF07648">
    <property type="entry name" value="Kazal_2"/>
    <property type="match status" value="1"/>
</dbReference>
<dbReference type="InterPro" id="IPR002350">
    <property type="entry name" value="Kazal_dom"/>
</dbReference>
<proteinExistence type="predicted"/>
<organism evidence="4 5">
    <name type="scientific">Globisporangium ultimum (strain ATCC 200006 / CBS 805.95 / DAOM BR144)</name>
    <name type="common">Pythium ultimum</name>
    <dbReference type="NCBI Taxonomy" id="431595"/>
    <lineage>
        <taxon>Eukaryota</taxon>
        <taxon>Sar</taxon>
        <taxon>Stramenopiles</taxon>
        <taxon>Oomycota</taxon>
        <taxon>Peronosporomycetes</taxon>
        <taxon>Pythiales</taxon>
        <taxon>Pythiaceae</taxon>
        <taxon>Globisporangium</taxon>
    </lineage>
</organism>
<evidence type="ECO:0000313" key="5">
    <source>
        <dbReference type="Proteomes" id="UP000019132"/>
    </source>
</evidence>
<feature type="signal peptide" evidence="2">
    <location>
        <begin position="1"/>
        <end position="30"/>
    </location>
</feature>
<dbReference type="EMBL" id="GL376566">
    <property type="status" value="NOT_ANNOTATED_CDS"/>
    <property type="molecule type" value="Genomic_DNA"/>
</dbReference>
<dbReference type="Gene3D" id="3.30.60.30">
    <property type="match status" value="2"/>
</dbReference>
<evidence type="ECO:0000256" key="1">
    <source>
        <dbReference type="SAM" id="MobiDB-lite"/>
    </source>
</evidence>